<name>A0A4S8LRP3_DENBC</name>
<organism evidence="2 3">
    <name type="scientific">Dendrothele bispora (strain CBS 962.96)</name>
    <dbReference type="NCBI Taxonomy" id="1314807"/>
    <lineage>
        <taxon>Eukaryota</taxon>
        <taxon>Fungi</taxon>
        <taxon>Dikarya</taxon>
        <taxon>Basidiomycota</taxon>
        <taxon>Agaricomycotina</taxon>
        <taxon>Agaricomycetes</taxon>
        <taxon>Agaricomycetidae</taxon>
        <taxon>Agaricales</taxon>
        <taxon>Agaricales incertae sedis</taxon>
        <taxon>Dendrothele</taxon>
    </lineage>
</organism>
<accession>A0A4S8LRP3</accession>
<sequence>MPLASHLVSLGTRGSLPLSAGKEMYVFVMEGCIRVGVQGRDVVTVWKKDDEELRDEQVPKISKISKHLRPRLRPSLPPPLRPATTMPATRTPRPTGSAPSPMTIKLQAMLDSVRNRKRSSLVAGEPQPIQLPTLPALSPVDLSSDNEDDETMSIDSAPASIVPVLSVTTSAAVIVAVASAPCSPVTTSARLVPISSSSSDDEAESDTESDTESTTSSTSSTSSRFSSRSAESMTSVSSGGSNTAFGKPSSQPRLPESLDVRFPALLPSSTALSVTARSLAHLLPTTLTLSSLTLSPWSRLWNRTSPSTLSNSPK</sequence>
<dbReference type="AlphaFoldDB" id="A0A4S8LRP3"/>
<dbReference type="Proteomes" id="UP000297245">
    <property type="component" value="Unassembled WGS sequence"/>
</dbReference>
<feature type="region of interest" description="Disordered" evidence="1">
    <location>
        <begin position="115"/>
        <end position="153"/>
    </location>
</feature>
<feature type="region of interest" description="Disordered" evidence="1">
    <location>
        <begin position="191"/>
        <end position="254"/>
    </location>
</feature>
<evidence type="ECO:0000313" key="3">
    <source>
        <dbReference type="Proteomes" id="UP000297245"/>
    </source>
</evidence>
<keyword evidence="3" id="KW-1185">Reference proteome</keyword>
<gene>
    <name evidence="2" type="ORF">K435DRAFT_216926</name>
</gene>
<reference evidence="2 3" key="1">
    <citation type="journal article" date="2019" name="Nat. Ecol. Evol.">
        <title>Megaphylogeny resolves global patterns of mushroom evolution.</title>
        <authorList>
            <person name="Varga T."/>
            <person name="Krizsan K."/>
            <person name="Foldi C."/>
            <person name="Dima B."/>
            <person name="Sanchez-Garcia M."/>
            <person name="Sanchez-Ramirez S."/>
            <person name="Szollosi G.J."/>
            <person name="Szarkandi J.G."/>
            <person name="Papp V."/>
            <person name="Albert L."/>
            <person name="Andreopoulos W."/>
            <person name="Angelini C."/>
            <person name="Antonin V."/>
            <person name="Barry K.W."/>
            <person name="Bougher N.L."/>
            <person name="Buchanan P."/>
            <person name="Buyck B."/>
            <person name="Bense V."/>
            <person name="Catcheside P."/>
            <person name="Chovatia M."/>
            <person name="Cooper J."/>
            <person name="Damon W."/>
            <person name="Desjardin D."/>
            <person name="Finy P."/>
            <person name="Geml J."/>
            <person name="Haridas S."/>
            <person name="Hughes K."/>
            <person name="Justo A."/>
            <person name="Karasinski D."/>
            <person name="Kautmanova I."/>
            <person name="Kiss B."/>
            <person name="Kocsube S."/>
            <person name="Kotiranta H."/>
            <person name="LaButti K.M."/>
            <person name="Lechner B.E."/>
            <person name="Liimatainen K."/>
            <person name="Lipzen A."/>
            <person name="Lukacs Z."/>
            <person name="Mihaltcheva S."/>
            <person name="Morgado L.N."/>
            <person name="Niskanen T."/>
            <person name="Noordeloos M.E."/>
            <person name="Ohm R.A."/>
            <person name="Ortiz-Santana B."/>
            <person name="Ovrebo C."/>
            <person name="Racz N."/>
            <person name="Riley R."/>
            <person name="Savchenko A."/>
            <person name="Shiryaev A."/>
            <person name="Soop K."/>
            <person name="Spirin V."/>
            <person name="Szebenyi C."/>
            <person name="Tomsovsky M."/>
            <person name="Tulloss R.E."/>
            <person name="Uehling J."/>
            <person name="Grigoriev I.V."/>
            <person name="Vagvolgyi C."/>
            <person name="Papp T."/>
            <person name="Martin F.M."/>
            <person name="Miettinen O."/>
            <person name="Hibbett D.S."/>
            <person name="Nagy L.G."/>
        </authorList>
    </citation>
    <scope>NUCLEOTIDE SEQUENCE [LARGE SCALE GENOMIC DNA]</scope>
    <source>
        <strain evidence="2 3">CBS 962.96</strain>
    </source>
</reference>
<protein>
    <submittedName>
        <fullName evidence="2">Uncharacterized protein</fullName>
    </submittedName>
</protein>
<evidence type="ECO:0000313" key="2">
    <source>
        <dbReference type="EMBL" id="THU92117.1"/>
    </source>
</evidence>
<dbReference type="EMBL" id="ML179287">
    <property type="protein sequence ID" value="THU92117.1"/>
    <property type="molecule type" value="Genomic_DNA"/>
</dbReference>
<feature type="compositionally biased region" description="Acidic residues" evidence="1">
    <location>
        <begin position="199"/>
        <end position="211"/>
    </location>
</feature>
<proteinExistence type="predicted"/>
<feature type="region of interest" description="Disordered" evidence="1">
    <location>
        <begin position="70"/>
        <end position="101"/>
    </location>
</feature>
<feature type="compositionally biased region" description="Low complexity" evidence="1">
    <location>
        <begin position="212"/>
        <end position="235"/>
    </location>
</feature>
<evidence type="ECO:0000256" key="1">
    <source>
        <dbReference type="SAM" id="MobiDB-lite"/>
    </source>
</evidence>
<feature type="compositionally biased region" description="Polar residues" evidence="1">
    <location>
        <begin position="236"/>
        <end position="252"/>
    </location>
</feature>
<feature type="compositionally biased region" description="Low complexity" evidence="1">
    <location>
        <begin position="82"/>
        <end position="95"/>
    </location>
</feature>